<sequence length="193" mass="22498">MWYVSKGFRPIEQLIEILTIKYSPELSAREYLKIVNRVLCLKEFAHHLRMFAARNSSVKKFYCFSGVINICSAAIEHDFLTKSLNKMIPNNGPFIYAKYYATLNNGNSFYMPTVDCKTLNDAKMNLMKRCTYVSDNYKDMTRITKSELIETIQRYATKNVFKFENKMYQCFRGVPQGSAPSTLLCKIYLSQME</sequence>
<accession>A0A914P067</accession>
<dbReference type="PROSITE" id="PS50878">
    <property type="entry name" value="RT_POL"/>
    <property type="match status" value="1"/>
</dbReference>
<evidence type="ECO:0000313" key="3">
    <source>
        <dbReference type="WBParaSite" id="PDA_v2.g11147.t1"/>
    </source>
</evidence>
<evidence type="ECO:0000313" key="2">
    <source>
        <dbReference type="Proteomes" id="UP000887578"/>
    </source>
</evidence>
<evidence type="ECO:0000259" key="1">
    <source>
        <dbReference type="PROSITE" id="PS50878"/>
    </source>
</evidence>
<dbReference type="AlphaFoldDB" id="A0A914P067"/>
<feature type="domain" description="Reverse transcriptase" evidence="1">
    <location>
        <begin position="1"/>
        <end position="193"/>
    </location>
</feature>
<reference evidence="3" key="1">
    <citation type="submission" date="2022-11" db="UniProtKB">
        <authorList>
            <consortium name="WormBaseParasite"/>
        </authorList>
    </citation>
    <scope>IDENTIFICATION</scope>
</reference>
<proteinExistence type="predicted"/>
<dbReference type="Proteomes" id="UP000887578">
    <property type="component" value="Unplaced"/>
</dbReference>
<protein>
    <submittedName>
        <fullName evidence="3">Reverse transcriptase domain-containing protein</fullName>
    </submittedName>
</protein>
<dbReference type="InterPro" id="IPR000477">
    <property type="entry name" value="RT_dom"/>
</dbReference>
<keyword evidence="2" id="KW-1185">Reference proteome</keyword>
<name>A0A914P067_9BILA</name>
<organism evidence="2 3">
    <name type="scientific">Panagrolaimus davidi</name>
    <dbReference type="NCBI Taxonomy" id="227884"/>
    <lineage>
        <taxon>Eukaryota</taxon>
        <taxon>Metazoa</taxon>
        <taxon>Ecdysozoa</taxon>
        <taxon>Nematoda</taxon>
        <taxon>Chromadorea</taxon>
        <taxon>Rhabditida</taxon>
        <taxon>Tylenchina</taxon>
        <taxon>Panagrolaimomorpha</taxon>
        <taxon>Panagrolaimoidea</taxon>
        <taxon>Panagrolaimidae</taxon>
        <taxon>Panagrolaimus</taxon>
    </lineage>
</organism>
<dbReference type="WBParaSite" id="PDA_v2.g11147.t1">
    <property type="protein sequence ID" value="PDA_v2.g11147.t1"/>
    <property type="gene ID" value="PDA_v2.g11147"/>
</dbReference>